<dbReference type="Proteomes" id="UP000005307">
    <property type="component" value="Chromosome"/>
</dbReference>
<organism evidence="1 2">
    <name type="scientific">Octadecabacter antarcticus 307</name>
    <dbReference type="NCBI Taxonomy" id="391626"/>
    <lineage>
        <taxon>Bacteria</taxon>
        <taxon>Pseudomonadati</taxon>
        <taxon>Pseudomonadota</taxon>
        <taxon>Alphaproteobacteria</taxon>
        <taxon>Rhodobacterales</taxon>
        <taxon>Roseobacteraceae</taxon>
        <taxon>Octadecabacter</taxon>
    </lineage>
</organism>
<dbReference type="RefSeq" id="WP_015501303.1">
    <property type="nucleotide sequence ID" value="NC_020911.1"/>
</dbReference>
<keyword evidence="2" id="KW-1185">Reference proteome</keyword>
<sequence>MLLQLQPSVETLFLWLCSDPGTNLAFAALCVWAATGRTPYWCALIGAAIHLALALA</sequence>
<reference evidence="1 2" key="1">
    <citation type="journal article" date="2013" name="PLoS ONE">
        <title>Poles Apart: Arctic and Antarctic Octadecabacter strains Share High Genome Plasticity and a New Type of Xanthorhodopsin.</title>
        <authorList>
            <person name="Vollmers J."/>
            <person name="Voget S."/>
            <person name="Dietrich S."/>
            <person name="Gollnow K."/>
            <person name="Smits M."/>
            <person name="Meyer K."/>
            <person name="Brinkhoff T."/>
            <person name="Simon M."/>
            <person name="Daniel R."/>
        </authorList>
    </citation>
    <scope>NUCLEOTIDE SEQUENCE [LARGE SCALE GENOMIC DNA]</scope>
    <source>
        <strain evidence="1 2">307</strain>
    </source>
</reference>
<dbReference type="AlphaFoldDB" id="M9RC74"/>
<proteinExistence type="predicted"/>
<dbReference type="KEGG" id="oat:OAN307_c39340"/>
<dbReference type="STRING" id="391626.OAN307_c39340"/>
<name>M9RC74_9RHOB</name>
<dbReference type="EMBL" id="CP003740">
    <property type="protein sequence ID" value="AGI69363.1"/>
    <property type="molecule type" value="Genomic_DNA"/>
</dbReference>
<dbReference type="HOGENOM" id="CLU_3009838_0_0_5"/>
<evidence type="ECO:0000313" key="1">
    <source>
        <dbReference type="EMBL" id="AGI69363.1"/>
    </source>
</evidence>
<protein>
    <submittedName>
        <fullName evidence="1">Uncharacterized protein</fullName>
    </submittedName>
</protein>
<gene>
    <name evidence="1" type="ORF">OAN307_c39340</name>
</gene>
<evidence type="ECO:0000313" key="2">
    <source>
        <dbReference type="Proteomes" id="UP000005307"/>
    </source>
</evidence>
<accession>M9RC74</accession>